<dbReference type="EMBL" id="JARK01000057">
    <property type="protein sequence ID" value="EYC44567.1"/>
    <property type="molecule type" value="Genomic_DNA"/>
</dbReference>
<gene>
    <name evidence="1" type="primary">Acey_s0457.g1809</name>
    <name evidence="1" type="synonym">ASPR-s0457.g1809</name>
    <name evidence="1" type="ORF">Y032_0457g1809</name>
</gene>
<reference evidence="2" key="1">
    <citation type="journal article" date="2015" name="Nat. Genet.">
        <title>The genome and transcriptome of the zoonotic hookworm Ancylostoma ceylanicum identify infection-specific gene families.</title>
        <authorList>
            <person name="Schwarz E.M."/>
            <person name="Hu Y."/>
            <person name="Antoshechkin I."/>
            <person name="Miller M.M."/>
            <person name="Sternberg P.W."/>
            <person name="Aroian R.V."/>
        </authorList>
    </citation>
    <scope>NUCLEOTIDE SEQUENCE</scope>
    <source>
        <strain evidence="2">HY135</strain>
    </source>
</reference>
<name>A0A016WZA7_9BILA</name>
<evidence type="ECO:0008006" key="3">
    <source>
        <dbReference type="Google" id="ProtNLM"/>
    </source>
</evidence>
<sequence length="157" mass="17618">MVDALSIHSVMEQCYVLAIFLSVVALSESIQQQPDCSQLRQYAMPRNVRLDLATKVLAYENKRDASVSAVYLCALEGLAGLILENPHKPLTCPHSLGMHSLVFEIEEEPDINVGVMSQAAINVWKDHIPHVRFGSFGCNYRKEHGKHKYLCLLKIVN</sequence>
<keyword evidence="2" id="KW-1185">Reference proteome</keyword>
<evidence type="ECO:0000313" key="2">
    <source>
        <dbReference type="Proteomes" id="UP000024635"/>
    </source>
</evidence>
<proteinExistence type="predicted"/>
<dbReference type="OrthoDB" id="5895480at2759"/>
<accession>A0A016WZA7</accession>
<evidence type="ECO:0000313" key="1">
    <source>
        <dbReference type="EMBL" id="EYC44567.1"/>
    </source>
</evidence>
<dbReference type="InterPro" id="IPR035109">
    <property type="entry name" value="ASPR"/>
</dbReference>
<dbReference type="AlphaFoldDB" id="A0A016WZA7"/>
<dbReference type="Proteomes" id="UP000024635">
    <property type="component" value="Unassembled WGS sequence"/>
</dbReference>
<protein>
    <recommendedName>
        <fullName evidence="3">SCP domain-containing protein</fullName>
    </recommendedName>
</protein>
<comment type="caution">
    <text evidence="1">The sequence shown here is derived from an EMBL/GenBank/DDBJ whole genome shotgun (WGS) entry which is preliminary data.</text>
</comment>
<dbReference type="Pfam" id="PF17641">
    <property type="entry name" value="ASPRs"/>
    <property type="match status" value="1"/>
</dbReference>
<organism evidence="1 2">
    <name type="scientific">Ancylostoma ceylanicum</name>
    <dbReference type="NCBI Taxonomy" id="53326"/>
    <lineage>
        <taxon>Eukaryota</taxon>
        <taxon>Metazoa</taxon>
        <taxon>Ecdysozoa</taxon>
        <taxon>Nematoda</taxon>
        <taxon>Chromadorea</taxon>
        <taxon>Rhabditida</taxon>
        <taxon>Rhabditina</taxon>
        <taxon>Rhabditomorpha</taxon>
        <taxon>Strongyloidea</taxon>
        <taxon>Ancylostomatidae</taxon>
        <taxon>Ancylostomatinae</taxon>
        <taxon>Ancylostoma</taxon>
    </lineage>
</organism>